<reference evidence="3 4" key="1">
    <citation type="journal article" date="2007" name="Nature">
        <title>Evolution of genes and genomes on the Drosophila phylogeny.</title>
        <authorList>
            <consortium name="Drosophila 12 Genomes Consortium"/>
            <person name="Clark A.G."/>
            <person name="Eisen M.B."/>
            <person name="Smith D.R."/>
            <person name="Bergman C.M."/>
            <person name="Oliver B."/>
            <person name="Markow T.A."/>
            <person name="Kaufman T.C."/>
            <person name="Kellis M."/>
            <person name="Gelbart W."/>
            <person name="Iyer V.N."/>
            <person name="Pollard D.A."/>
            <person name="Sackton T.B."/>
            <person name="Larracuente A.M."/>
            <person name="Singh N.D."/>
            <person name="Abad J.P."/>
            <person name="Abt D.N."/>
            <person name="Adryan B."/>
            <person name="Aguade M."/>
            <person name="Akashi H."/>
            <person name="Anderson W.W."/>
            <person name="Aquadro C.F."/>
            <person name="Ardell D.H."/>
            <person name="Arguello R."/>
            <person name="Artieri C.G."/>
            <person name="Barbash D.A."/>
            <person name="Barker D."/>
            <person name="Barsanti P."/>
            <person name="Batterham P."/>
            <person name="Batzoglou S."/>
            <person name="Begun D."/>
            <person name="Bhutkar A."/>
            <person name="Blanco E."/>
            <person name="Bosak S.A."/>
            <person name="Bradley R.K."/>
            <person name="Brand A.D."/>
            <person name="Brent M.R."/>
            <person name="Brooks A.N."/>
            <person name="Brown R.H."/>
            <person name="Butlin R.K."/>
            <person name="Caggese C."/>
            <person name="Calvi B.R."/>
            <person name="Bernardo de Carvalho A."/>
            <person name="Caspi A."/>
            <person name="Castrezana S."/>
            <person name="Celniker S.E."/>
            <person name="Chang J.L."/>
            <person name="Chapple C."/>
            <person name="Chatterji S."/>
            <person name="Chinwalla A."/>
            <person name="Civetta A."/>
            <person name="Clifton S.W."/>
            <person name="Comeron J.M."/>
            <person name="Costello J.C."/>
            <person name="Coyne J.A."/>
            <person name="Daub J."/>
            <person name="David R.G."/>
            <person name="Delcher A.L."/>
            <person name="Delehaunty K."/>
            <person name="Do C.B."/>
            <person name="Ebling H."/>
            <person name="Edwards K."/>
            <person name="Eickbush T."/>
            <person name="Evans J.D."/>
            <person name="Filipski A."/>
            <person name="Findeiss S."/>
            <person name="Freyhult E."/>
            <person name="Fulton L."/>
            <person name="Fulton R."/>
            <person name="Garcia A.C."/>
            <person name="Gardiner A."/>
            <person name="Garfield D.A."/>
            <person name="Garvin B.E."/>
            <person name="Gibson G."/>
            <person name="Gilbert D."/>
            <person name="Gnerre S."/>
            <person name="Godfrey J."/>
            <person name="Good R."/>
            <person name="Gotea V."/>
            <person name="Gravely B."/>
            <person name="Greenberg A.J."/>
            <person name="Griffiths-Jones S."/>
            <person name="Gross S."/>
            <person name="Guigo R."/>
            <person name="Gustafson E.A."/>
            <person name="Haerty W."/>
            <person name="Hahn M.W."/>
            <person name="Halligan D.L."/>
            <person name="Halpern A.L."/>
            <person name="Halter G.M."/>
            <person name="Han M.V."/>
            <person name="Heger A."/>
            <person name="Hillier L."/>
            <person name="Hinrichs A.S."/>
            <person name="Holmes I."/>
            <person name="Hoskins R.A."/>
            <person name="Hubisz M.J."/>
            <person name="Hultmark D."/>
            <person name="Huntley M.A."/>
            <person name="Jaffe D.B."/>
            <person name="Jagadeeshan S."/>
            <person name="Jeck W.R."/>
            <person name="Johnson J."/>
            <person name="Jones C.D."/>
            <person name="Jordan W.C."/>
            <person name="Karpen G.H."/>
            <person name="Kataoka E."/>
            <person name="Keightley P.D."/>
            <person name="Kheradpour P."/>
            <person name="Kirkness E.F."/>
            <person name="Koerich L.B."/>
            <person name="Kristiansen K."/>
            <person name="Kudrna D."/>
            <person name="Kulathinal R.J."/>
            <person name="Kumar S."/>
            <person name="Kwok R."/>
            <person name="Lander E."/>
            <person name="Langley C.H."/>
            <person name="Lapoint R."/>
            <person name="Lazzaro B.P."/>
            <person name="Lee S.J."/>
            <person name="Levesque L."/>
            <person name="Li R."/>
            <person name="Lin C.F."/>
            <person name="Lin M.F."/>
            <person name="Lindblad-Toh K."/>
            <person name="Llopart A."/>
            <person name="Long M."/>
            <person name="Low L."/>
            <person name="Lozovsky E."/>
            <person name="Lu J."/>
            <person name="Luo M."/>
            <person name="Machado C.A."/>
            <person name="Makalowski W."/>
            <person name="Marzo M."/>
            <person name="Matsuda M."/>
            <person name="Matzkin L."/>
            <person name="McAllister B."/>
            <person name="McBride C.S."/>
            <person name="McKernan B."/>
            <person name="McKernan K."/>
            <person name="Mendez-Lago M."/>
            <person name="Minx P."/>
            <person name="Mollenhauer M.U."/>
            <person name="Montooth K."/>
            <person name="Mount S.M."/>
            <person name="Mu X."/>
            <person name="Myers E."/>
            <person name="Negre B."/>
            <person name="Newfeld S."/>
            <person name="Nielsen R."/>
            <person name="Noor M.A."/>
            <person name="O'Grady P."/>
            <person name="Pachter L."/>
            <person name="Papaceit M."/>
            <person name="Parisi M.J."/>
            <person name="Parisi M."/>
            <person name="Parts L."/>
            <person name="Pedersen J.S."/>
            <person name="Pesole G."/>
            <person name="Phillippy A.M."/>
            <person name="Ponting C.P."/>
            <person name="Pop M."/>
            <person name="Porcelli D."/>
            <person name="Powell J.R."/>
            <person name="Prohaska S."/>
            <person name="Pruitt K."/>
            <person name="Puig M."/>
            <person name="Quesneville H."/>
            <person name="Ram K.R."/>
            <person name="Rand D."/>
            <person name="Rasmussen M.D."/>
            <person name="Reed L.K."/>
            <person name="Reenan R."/>
            <person name="Reily A."/>
            <person name="Remington K.A."/>
            <person name="Rieger T.T."/>
            <person name="Ritchie M.G."/>
            <person name="Robin C."/>
            <person name="Rogers Y.H."/>
            <person name="Rohde C."/>
            <person name="Rozas J."/>
            <person name="Rubenfield M.J."/>
            <person name="Ruiz A."/>
            <person name="Russo S."/>
            <person name="Salzberg S.L."/>
            <person name="Sanchez-Gracia A."/>
            <person name="Saranga D.J."/>
            <person name="Sato H."/>
            <person name="Schaeffer S.W."/>
            <person name="Schatz M.C."/>
            <person name="Schlenke T."/>
            <person name="Schwartz R."/>
            <person name="Segarra C."/>
            <person name="Singh R.S."/>
            <person name="Sirot L."/>
            <person name="Sirota M."/>
            <person name="Sisneros N.B."/>
            <person name="Smith C.D."/>
            <person name="Smith T.F."/>
            <person name="Spieth J."/>
            <person name="Stage D.E."/>
            <person name="Stark A."/>
            <person name="Stephan W."/>
            <person name="Strausberg R.L."/>
            <person name="Strempel S."/>
            <person name="Sturgill D."/>
            <person name="Sutton G."/>
            <person name="Sutton G.G."/>
            <person name="Tao W."/>
            <person name="Teichmann S."/>
            <person name="Tobari Y.N."/>
            <person name="Tomimura Y."/>
            <person name="Tsolas J.M."/>
            <person name="Valente V.L."/>
            <person name="Venter E."/>
            <person name="Venter J.C."/>
            <person name="Vicario S."/>
            <person name="Vieira F.G."/>
            <person name="Vilella A.J."/>
            <person name="Villasante A."/>
            <person name="Walenz B."/>
            <person name="Wang J."/>
            <person name="Wasserman M."/>
            <person name="Watts T."/>
            <person name="Wilson D."/>
            <person name="Wilson R.K."/>
            <person name="Wing R.A."/>
            <person name="Wolfner M.F."/>
            <person name="Wong A."/>
            <person name="Wong G.K."/>
            <person name="Wu C.I."/>
            <person name="Wu G."/>
            <person name="Yamamoto D."/>
            <person name="Yang H.P."/>
            <person name="Yang S.P."/>
            <person name="Yorke J.A."/>
            <person name="Yoshida K."/>
            <person name="Zdobnov E."/>
            <person name="Zhang P."/>
            <person name="Zhang Y."/>
            <person name="Zimin A.V."/>
            <person name="Baldwin J."/>
            <person name="Abdouelleil A."/>
            <person name="Abdulkadir J."/>
            <person name="Abebe A."/>
            <person name="Abera B."/>
            <person name="Abreu J."/>
            <person name="Acer S.C."/>
            <person name="Aftuck L."/>
            <person name="Alexander A."/>
            <person name="An P."/>
            <person name="Anderson E."/>
            <person name="Anderson S."/>
            <person name="Arachi H."/>
            <person name="Azer M."/>
            <person name="Bachantsang P."/>
            <person name="Barry A."/>
            <person name="Bayul T."/>
            <person name="Berlin A."/>
            <person name="Bessette D."/>
            <person name="Bloom T."/>
            <person name="Blye J."/>
            <person name="Boguslavskiy L."/>
            <person name="Bonnet C."/>
            <person name="Boukhgalter B."/>
            <person name="Bourzgui I."/>
            <person name="Brown A."/>
            <person name="Cahill P."/>
            <person name="Channer S."/>
            <person name="Cheshatsang Y."/>
            <person name="Chuda L."/>
            <person name="Citroen M."/>
            <person name="Collymore A."/>
            <person name="Cooke P."/>
            <person name="Costello M."/>
            <person name="D'Aco K."/>
            <person name="Daza R."/>
            <person name="De Haan G."/>
            <person name="DeGray S."/>
            <person name="DeMaso C."/>
            <person name="Dhargay N."/>
            <person name="Dooley K."/>
            <person name="Dooley E."/>
            <person name="Doricent M."/>
            <person name="Dorje P."/>
            <person name="Dorjee K."/>
            <person name="Dupes A."/>
            <person name="Elong R."/>
            <person name="Falk J."/>
            <person name="Farina A."/>
            <person name="Faro S."/>
            <person name="Ferguson D."/>
            <person name="Fisher S."/>
            <person name="Foley C.D."/>
            <person name="Franke A."/>
            <person name="Friedrich D."/>
            <person name="Gadbois L."/>
            <person name="Gearin G."/>
            <person name="Gearin C.R."/>
            <person name="Giannoukos G."/>
            <person name="Goode T."/>
            <person name="Graham J."/>
            <person name="Grandbois E."/>
            <person name="Grewal S."/>
            <person name="Gyaltsen K."/>
            <person name="Hafez N."/>
            <person name="Hagos B."/>
            <person name="Hall J."/>
            <person name="Henson C."/>
            <person name="Hollinger A."/>
            <person name="Honan T."/>
            <person name="Huard M.D."/>
            <person name="Hughes L."/>
            <person name="Hurhula B."/>
            <person name="Husby M.E."/>
            <person name="Kamat A."/>
            <person name="Kanga B."/>
            <person name="Kashin S."/>
            <person name="Khazanovich D."/>
            <person name="Kisner P."/>
            <person name="Lance K."/>
            <person name="Lara M."/>
            <person name="Lee W."/>
            <person name="Lennon N."/>
            <person name="Letendre F."/>
            <person name="LeVine R."/>
            <person name="Lipovsky A."/>
            <person name="Liu X."/>
            <person name="Liu J."/>
            <person name="Liu S."/>
            <person name="Lokyitsang T."/>
            <person name="Lokyitsang Y."/>
            <person name="Lubonja R."/>
            <person name="Lui A."/>
            <person name="MacDonald P."/>
            <person name="Magnisalis V."/>
            <person name="Maru K."/>
            <person name="Matthews C."/>
            <person name="McCusker W."/>
            <person name="McDonough S."/>
            <person name="Mehta T."/>
            <person name="Meldrim J."/>
            <person name="Meneus L."/>
            <person name="Mihai O."/>
            <person name="Mihalev A."/>
            <person name="Mihova T."/>
            <person name="Mittelman R."/>
            <person name="Mlenga V."/>
            <person name="Montmayeur A."/>
            <person name="Mulrain L."/>
            <person name="Navidi A."/>
            <person name="Naylor J."/>
            <person name="Negash T."/>
            <person name="Nguyen T."/>
            <person name="Nguyen N."/>
            <person name="Nicol R."/>
            <person name="Norbu C."/>
            <person name="Norbu N."/>
            <person name="Novod N."/>
            <person name="O'Neill B."/>
            <person name="Osman S."/>
            <person name="Markiewicz E."/>
            <person name="Oyono O.L."/>
            <person name="Patti C."/>
            <person name="Phunkhang P."/>
            <person name="Pierre F."/>
            <person name="Priest M."/>
            <person name="Raghuraman S."/>
            <person name="Rege F."/>
            <person name="Reyes R."/>
            <person name="Rise C."/>
            <person name="Rogov P."/>
            <person name="Ross K."/>
            <person name="Ryan E."/>
            <person name="Settipalli S."/>
            <person name="Shea T."/>
            <person name="Sherpa N."/>
            <person name="Shi L."/>
            <person name="Shih D."/>
            <person name="Sparrow T."/>
            <person name="Spaulding J."/>
            <person name="Stalker J."/>
            <person name="Stange-Thomann N."/>
            <person name="Stavropoulos S."/>
            <person name="Stone C."/>
            <person name="Strader C."/>
            <person name="Tesfaye S."/>
            <person name="Thomson T."/>
            <person name="Thoulutsang Y."/>
            <person name="Thoulutsang D."/>
            <person name="Topham K."/>
            <person name="Topping I."/>
            <person name="Tsamla T."/>
            <person name="Vassiliev H."/>
            <person name="Vo A."/>
            <person name="Wangchuk T."/>
            <person name="Wangdi T."/>
            <person name="Weiand M."/>
            <person name="Wilkinson J."/>
            <person name="Wilson A."/>
            <person name="Yadav S."/>
            <person name="Young G."/>
            <person name="Yu Q."/>
            <person name="Zembek L."/>
            <person name="Zhong D."/>
            <person name="Zimmer A."/>
            <person name="Zwirko Z."/>
            <person name="Jaffe D.B."/>
            <person name="Alvarez P."/>
            <person name="Brockman W."/>
            <person name="Butler J."/>
            <person name="Chin C."/>
            <person name="Gnerre S."/>
            <person name="Grabherr M."/>
            <person name="Kleber M."/>
            <person name="Mauceli E."/>
            <person name="MacCallum I."/>
        </authorList>
    </citation>
    <scope>NUCLEOTIDE SEQUENCE [LARGE SCALE GENOMIC DNA]</scope>
    <source>
        <strain evidence="4">Tucson 15010-1051.87</strain>
    </source>
</reference>
<dbReference type="OrthoDB" id="7820396at2759"/>
<dbReference type="FunCoup" id="B4LWL1">
    <property type="interactions" value="1"/>
</dbReference>
<evidence type="ECO:0000256" key="1">
    <source>
        <dbReference type="SAM" id="SignalP"/>
    </source>
</evidence>
<dbReference type="HOGENOM" id="CLU_006842_10_0_1"/>
<dbReference type="InterPro" id="IPR001254">
    <property type="entry name" value="Trypsin_dom"/>
</dbReference>
<keyword evidence="4" id="KW-1185">Reference proteome</keyword>
<dbReference type="GO" id="GO:0006508">
    <property type="term" value="P:proteolysis"/>
    <property type="evidence" value="ECO:0007669"/>
    <property type="project" value="InterPro"/>
</dbReference>
<dbReference type="PANTHER" id="PTHR24260">
    <property type="match status" value="1"/>
</dbReference>
<evidence type="ECO:0000313" key="4">
    <source>
        <dbReference type="Proteomes" id="UP000008792"/>
    </source>
</evidence>
<dbReference type="EMBL" id="CH940650">
    <property type="protein sequence ID" value="EDW67676.1"/>
    <property type="molecule type" value="Genomic_DNA"/>
</dbReference>
<dbReference type="InParanoid" id="B4LWL1"/>
<dbReference type="Pfam" id="PF00089">
    <property type="entry name" value="Trypsin"/>
    <property type="match status" value="1"/>
</dbReference>
<evidence type="ECO:0000259" key="2">
    <source>
        <dbReference type="PROSITE" id="PS50240"/>
    </source>
</evidence>
<protein>
    <recommendedName>
        <fullName evidence="2">Peptidase S1 domain-containing protein</fullName>
    </recommendedName>
</protein>
<gene>
    <name evidence="3" type="primary">Dvir\GJ24279</name>
    <name evidence="3" type="ORF">Dvir_GJ24279</name>
</gene>
<dbReference type="SMR" id="B4LWL1"/>
<dbReference type="InterPro" id="IPR051333">
    <property type="entry name" value="CLIP_Serine_Protease"/>
</dbReference>
<dbReference type="eggNOG" id="KOG3627">
    <property type="taxonomic scope" value="Eukaryota"/>
</dbReference>
<dbReference type="SUPFAM" id="SSF50494">
    <property type="entry name" value="Trypsin-like serine proteases"/>
    <property type="match status" value="1"/>
</dbReference>
<dbReference type="GO" id="GO:0004252">
    <property type="term" value="F:serine-type endopeptidase activity"/>
    <property type="evidence" value="ECO:0007669"/>
    <property type="project" value="InterPro"/>
</dbReference>
<dbReference type="PANTHER" id="PTHR24260:SF145">
    <property type="entry name" value="FI17609P1-RELATED"/>
    <property type="match status" value="1"/>
</dbReference>
<keyword evidence="3" id="KW-0378">Hydrolase</keyword>
<dbReference type="KEGG" id="dvi:6629910"/>
<proteinExistence type="predicted"/>
<accession>B4LWL1</accession>
<name>B4LWL1_DROVI</name>
<evidence type="ECO:0000313" key="3">
    <source>
        <dbReference type="EMBL" id="EDW67676.1"/>
    </source>
</evidence>
<dbReference type="PROSITE" id="PS50240">
    <property type="entry name" value="TRYPSIN_DOM"/>
    <property type="match status" value="1"/>
</dbReference>
<dbReference type="InterPro" id="IPR009003">
    <property type="entry name" value="Peptidase_S1_PA"/>
</dbReference>
<feature type="signal peptide" evidence="1">
    <location>
        <begin position="1"/>
        <end position="19"/>
    </location>
</feature>
<sequence>MQLEFGLICVLLATGAVRSASLEDAKCGYISEEELLRQNNFAVPTEHQWLARIMYKNGHETKLPNDGCLGVLISPRNVLAPAHCFLLYDGRANAYSVQLGVWNKTSKANEADCADDGYCVMPAQEIPIVGIAIHPEYDPVSLKHSLAVLTLKRDASRTTNVMPVCMPPSSSLHETLVGQLFVVAGLPTNSELKHKTWVHTISRPYCQEKHGTLTTNNHTVCGYQDRMKMYYVGAPLVGIEVSSDEPQYFYLVGLLLDSRKVDDKELIVASYLDVRPYIGFINRNAEF</sequence>
<feature type="domain" description="Peptidase S1" evidence="2">
    <location>
        <begin position="29"/>
        <end position="286"/>
    </location>
</feature>
<dbReference type="OMA" id="GFCQSKV"/>
<dbReference type="AlphaFoldDB" id="B4LWL1"/>
<keyword evidence="1" id="KW-0732">Signal</keyword>
<feature type="chain" id="PRO_5002814135" description="Peptidase S1 domain-containing protein" evidence="1">
    <location>
        <begin position="20"/>
        <end position="287"/>
    </location>
</feature>
<dbReference type="PhylomeDB" id="B4LWL1"/>
<dbReference type="Gene3D" id="2.40.10.10">
    <property type="entry name" value="Trypsin-like serine proteases"/>
    <property type="match status" value="1"/>
</dbReference>
<organism evidence="3 4">
    <name type="scientific">Drosophila virilis</name>
    <name type="common">Fruit fly</name>
    <dbReference type="NCBI Taxonomy" id="7244"/>
    <lineage>
        <taxon>Eukaryota</taxon>
        <taxon>Metazoa</taxon>
        <taxon>Ecdysozoa</taxon>
        <taxon>Arthropoda</taxon>
        <taxon>Hexapoda</taxon>
        <taxon>Insecta</taxon>
        <taxon>Pterygota</taxon>
        <taxon>Neoptera</taxon>
        <taxon>Endopterygota</taxon>
        <taxon>Diptera</taxon>
        <taxon>Brachycera</taxon>
        <taxon>Muscomorpha</taxon>
        <taxon>Ephydroidea</taxon>
        <taxon>Drosophilidae</taxon>
        <taxon>Drosophila</taxon>
    </lineage>
</organism>
<dbReference type="InterPro" id="IPR043504">
    <property type="entry name" value="Peptidase_S1_PA_chymotrypsin"/>
</dbReference>
<dbReference type="SMART" id="SM00020">
    <property type="entry name" value="Tryp_SPc"/>
    <property type="match status" value="1"/>
</dbReference>
<dbReference type="Proteomes" id="UP000008792">
    <property type="component" value="Unassembled WGS sequence"/>
</dbReference>